<geneLocation type="plasmid" evidence="4">
    <name>pemeittgr7c</name>
</geneLocation>
<sequence length="405" mass="42617">MAENRIAIHASEGAILHSYLLDKATGSLTAVAKVKLPQKAQYGWYHPDGRHLYVASSDGGPRRAGCDHALSTLRIAPEDGRLSHVAKPQPLPARSVAICLDGDASNIISISNEPTGLSLSPIDQQGVAQAGVAQPVEGTLGTFPHQVRVVPGGEHVVVVARGYPNSGPRGPAPGALCLFRQVAGRMEPAGFIAPNGGRSFGARNLDFHPTLPVAYVGLETENRLIAFPLSDGRITPSAIVDLSTLERPEAADPRQIAGSVKVHPRGSFVYAINRADGTDAEGVFHGGENSIAVFRLDGDGLPSLTGHVPTGGIHARTFAIDPSGQWMVVANMKPRRIPGGDIVPPSVATFHLGEDGTPVPCRTHPLPFDSIDLTNAYAPHSGQRSVFWMGLTELPFAAAAKPTSH</sequence>
<dbReference type="InterPro" id="IPR015943">
    <property type="entry name" value="WD40/YVTN_repeat-like_dom_sf"/>
</dbReference>
<dbReference type="KEGG" id="emx:FKV68_30850"/>
<gene>
    <name evidence="3" type="ORF">FKV68_30850</name>
</gene>
<evidence type="ECO:0000313" key="4">
    <source>
        <dbReference type="Proteomes" id="UP000510721"/>
    </source>
</evidence>
<comment type="similarity">
    <text evidence="1">Belongs to the cycloisomerase 2 family.</text>
</comment>
<evidence type="ECO:0000256" key="1">
    <source>
        <dbReference type="ARBA" id="ARBA00005564"/>
    </source>
</evidence>
<dbReference type="GO" id="GO:0017057">
    <property type="term" value="F:6-phosphogluconolactonase activity"/>
    <property type="evidence" value="ECO:0007669"/>
    <property type="project" value="TreeGrafter"/>
</dbReference>
<dbReference type="RefSeq" id="WP_180942584.1">
    <property type="nucleotide sequence ID" value="NZ_CP041241.1"/>
</dbReference>
<keyword evidence="2" id="KW-0313">Glucose metabolism</keyword>
<reference evidence="3 4" key="1">
    <citation type="submission" date="2019-06" db="EMBL/GenBank/DDBJ databases">
        <title>Complete genome sequence of Ensifer mexicanus ITTG R7 isolated from nodules of Acacia angustissima (Mill.) Kuntze.</title>
        <authorList>
            <person name="Rincon-Rosales R."/>
            <person name="Rogel M.A."/>
            <person name="Guerrero G."/>
            <person name="Rincon-Molina C.I."/>
            <person name="Lopez-Lopez A."/>
            <person name="Martinez-Romero E."/>
        </authorList>
    </citation>
    <scope>NUCLEOTIDE SEQUENCE [LARGE SCALE GENOMIC DNA]</scope>
    <source>
        <strain evidence="3 4">ITTG R7</strain>
        <plasmid evidence="4">pemeittgr7c</plasmid>
    </source>
</reference>
<dbReference type="SUPFAM" id="SSF75011">
    <property type="entry name" value="3-carboxy-cis,cis-mucoante lactonizing enzyme"/>
    <property type="match status" value="1"/>
</dbReference>
<evidence type="ECO:0000313" key="3">
    <source>
        <dbReference type="EMBL" id="QLL65688.1"/>
    </source>
</evidence>
<protein>
    <submittedName>
        <fullName evidence="3">Lactonase family protein</fullName>
    </submittedName>
</protein>
<evidence type="ECO:0000256" key="2">
    <source>
        <dbReference type="ARBA" id="ARBA00022526"/>
    </source>
</evidence>
<keyword evidence="4" id="KW-1185">Reference proteome</keyword>
<name>A0A859R8C1_9HYPH</name>
<dbReference type="Gene3D" id="2.130.10.10">
    <property type="entry name" value="YVTN repeat-like/Quinoprotein amine dehydrogenase"/>
    <property type="match status" value="1"/>
</dbReference>
<dbReference type="PANTHER" id="PTHR30344">
    <property type="entry name" value="6-PHOSPHOGLUCONOLACTONASE-RELATED"/>
    <property type="match status" value="1"/>
</dbReference>
<dbReference type="Proteomes" id="UP000510721">
    <property type="component" value="Plasmid pEmeITTGR7c"/>
</dbReference>
<dbReference type="InterPro" id="IPR019405">
    <property type="entry name" value="Lactonase_7-beta_prop"/>
</dbReference>
<dbReference type="GO" id="GO:0006006">
    <property type="term" value="P:glucose metabolic process"/>
    <property type="evidence" value="ECO:0007669"/>
    <property type="project" value="UniProtKB-KW"/>
</dbReference>
<dbReference type="Pfam" id="PF10282">
    <property type="entry name" value="Lactonase"/>
    <property type="match status" value="1"/>
</dbReference>
<accession>A0A859R8C1</accession>
<dbReference type="EMBL" id="CP041241">
    <property type="protein sequence ID" value="QLL65688.1"/>
    <property type="molecule type" value="Genomic_DNA"/>
</dbReference>
<keyword evidence="2" id="KW-0119">Carbohydrate metabolism</keyword>
<keyword evidence="3" id="KW-0614">Plasmid</keyword>
<dbReference type="PANTHER" id="PTHR30344:SF1">
    <property type="entry name" value="6-PHOSPHOGLUCONOLACTONASE"/>
    <property type="match status" value="1"/>
</dbReference>
<proteinExistence type="inferred from homology"/>
<dbReference type="AlphaFoldDB" id="A0A859R8C1"/>
<dbReference type="InterPro" id="IPR050282">
    <property type="entry name" value="Cycloisomerase_2"/>
</dbReference>
<organism evidence="3 4">
    <name type="scientific">Sinorhizobium mexicanum</name>
    <dbReference type="NCBI Taxonomy" id="375549"/>
    <lineage>
        <taxon>Bacteria</taxon>
        <taxon>Pseudomonadati</taxon>
        <taxon>Pseudomonadota</taxon>
        <taxon>Alphaproteobacteria</taxon>
        <taxon>Hyphomicrobiales</taxon>
        <taxon>Rhizobiaceae</taxon>
        <taxon>Sinorhizobium/Ensifer group</taxon>
        <taxon>Sinorhizobium</taxon>
    </lineage>
</organism>